<evidence type="ECO:0000256" key="1">
    <source>
        <dbReference type="SAM" id="MobiDB-lite"/>
    </source>
</evidence>
<dbReference type="PANTHER" id="PTHR31476:SF12">
    <property type="entry name" value="UBIQUITIN CARBOXYL-TERMINAL HYDROLASE FAMILY PROTEIN"/>
    <property type="match status" value="1"/>
</dbReference>
<sequence>MLGLTCDSCRLKSLGTFRVTILQSAPSLLLNEMFWFGPFNSNLQRRWKKPVDSAQTRLENRTRDLRLDKLMNQLKKLKLVLGVHELLSKRRGHYTSVQLLSRWRHIAGVNIGIGAFLRKYPHIFEVYTHPVKRNLCCKMTQNMADLIEEEAMVIRECEAAAVQRLKKLLMMSANGTLHIHALWLIRRELGLPDDFRNSVLPKYPDDFRVVSPDALELISKDGSLAEAEVEKWREKEYREKWLSEAETKYAFPIQLPTGFKIEKGFREKLKNWQMLPYLKPYENKDVIRVGNVQRFEKRAVGILHEFLSLTVEKMVEVERLSHFRRDFRMEVNVRELLLKHPGIFYISTKGNTQTVFLREASSKNGPIEPNPVYAVRRKMLDLVLLGCRDTKLMSPLKELEERYNKVRCNGSEGGPCDGDWVIPILEGHDEQPTNGIFREMGDPSDEDNHD</sequence>
<accession>A0A8B9A274</accession>
<dbReference type="KEGG" id="pda:113460900"/>
<dbReference type="Proteomes" id="UP000228380">
    <property type="component" value="Chromosome 3"/>
</dbReference>
<name>A0A8B9A274_PHODC</name>
<dbReference type="InterPro" id="IPR021099">
    <property type="entry name" value="PORR_domain"/>
</dbReference>
<evidence type="ECO:0000259" key="2">
    <source>
        <dbReference type="Pfam" id="PF11955"/>
    </source>
</evidence>
<dbReference type="PANTHER" id="PTHR31476">
    <property type="entry name" value="PROTEIN WHAT'S THIS FACTOR 1 HOMOLOG, CHLOROPLASTIC"/>
    <property type="match status" value="1"/>
</dbReference>
<reference evidence="3" key="1">
    <citation type="journal article" date="2019" name="Nat. Commun.">
        <title>Genome-wide association mapping of date palm fruit traits.</title>
        <authorList>
            <person name="Hazzouri K.M."/>
            <person name="Gros-Balthazard M."/>
            <person name="Flowers J.M."/>
            <person name="Copetti D."/>
            <person name="Lemansour A."/>
            <person name="Lebrun M."/>
            <person name="Masmoudi K."/>
            <person name="Ferrand S."/>
            <person name="Dhar M.I."/>
            <person name="Fresquez Z.A."/>
            <person name="Rosas U."/>
            <person name="Zhang J."/>
            <person name="Talag J."/>
            <person name="Lee S."/>
            <person name="Kudrna D."/>
            <person name="Powell R.F."/>
            <person name="Leitch I.J."/>
            <person name="Krueger R.R."/>
            <person name="Wing R.A."/>
            <person name="Amiri K.M.A."/>
            <person name="Purugganan M.D."/>
        </authorList>
    </citation>
    <scope>NUCLEOTIDE SEQUENCE [LARGE SCALE GENOMIC DNA]</scope>
    <source>
        <strain evidence="3">cv. Khalas</strain>
    </source>
</reference>
<gene>
    <name evidence="4" type="primary">LOC113460900</name>
</gene>
<keyword evidence="3" id="KW-1185">Reference proteome</keyword>
<feature type="domain" description="PORR" evidence="2">
    <location>
        <begin position="63"/>
        <end position="387"/>
    </location>
</feature>
<protein>
    <submittedName>
        <fullName evidence="4">Protein ROOT PRIMORDIUM DEFECTIVE 1</fullName>
    </submittedName>
</protein>
<reference evidence="4" key="2">
    <citation type="submission" date="2025-08" db="UniProtKB">
        <authorList>
            <consortium name="RefSeq"/>
        </authorList>
    </citation>
    <scope>IDENTIFICATION</scope>
    <source>
        <tissue evidence="4">Young leaves</tissue>
    </source>
</reference>
<dbReference type="Pfam" id="PF11955">
    <property type="entry name" value="PORR"/>
    <property type="match status" value="1"/>
</dbReference>
<feature type="region of interest" description="Disordered" evidence="1">
    <location>
        <begin position="431"/>
        <end position="450"/>
    </location>
</feature>
<dbReference type="GeneID" id="113460900"/>
<dbReference type="OrthoDB" id="1551582at2759"/>
<organism evidence="3 4">
    <name type="scientific">Phoenix dactylifera</name>
    <name type="common">Date palm</name>
    <dbReference type="NCBI Taxonomy" id="42345"/>
    <lineage>
        <taxon>Eukaryota</taxon>
        <taxon>Viridiplantae</taxon>
        <taxon>Streptophyta</taxon>
        <taxon>Embryophyta</taxon>
        <taxon>Tracheophyta</taxon>
        <taxon>Spermatophyta</taxon>
        <taxon>Magnoliopsida</taxon>
        <taxon>Liliopsida</taxon>
        <taxon>Arecaceae</taxon>
        <taxon>Coryphoideae</taxon>
        <taxon>Phoeniceae</taxon>
        <taxon>Phoenix</taxon>
    </lineage>
</organism>
<evidence type="ECO:0000313" key="3">
    <source>
        <dbReference type="Proteomes" id="UP000228380"/>
    </source>
</evidence>
<evidence type="ECO:0000313" key="4">
    <source>
        <dbReference type="RefSeq" id="XP_038980715.1"/>
    </source>
</evidence>
<dbReference type="GO" id="GO:0003723">
    <property type="term" value="F:RNA binding"/>
    <property type="evidence" value="ECO:0007669"/>
    <property type="project" value="InterPro"/>
</dbReference>
<dbReference type="RefSeq" id="XP_038980715.1">
    <property type="nucleotide sequence ID" value="XM_039124787.1"/>
</dbReference>
<proteinExistence type="predicted"/>
<dbReference type="AlphaFoldDB" id="A0A8B9A274"/>
<dbReference type="InterPro" id="IPR045040">
    <property type="entry name" value="PORR_fam"/>
</dbReference>